<comment type="caution">
    <text evidence="1">The sequence shown here is derived from an EMBL/GenBank/DDBJ whole genome shotgun (WGS) entry which is preliminary data.</text>
</comment>
<name>A0A0F9MNV1_9ZZZZ</name>
<evidence type="ECO:0000313" key="1">
    <source>
        <dbReference type="EMBL" id="KKN07284.1"/>
    </source>
</evidence>
<organism evidence="1">
    <name type="scientific">marine sediment metagenome</name>
    <dbReference type="NCBI Taxonomy" id="412755"/>
    <lineage>
        <taxon>unclassified sequences</taxon>
        <taxon>metagenomes</taxon>
        <taxon>ecological metagenomes</taxon>
    </lineage>
</organism>
<protein>
    <submittedName>
        <fullName evidence="1">Uncharacterized protein</fullName>
    </submittedName>
</protein>
<feature type="non-terminal residue" evidence="1">
    <location>
        <position position="122"/>
    </location>
</feature>
<dbReference type="AlphaFoldDB" id="A0A0F9MNV1"/>
<reference evidence="1" key="1">
    <citation type="journal article" date="2015" name="Nature">
        <title>Complex archaea that bridge the gap between prokaryotes and eukaryotes.</title>
        <authorList>
            <person name="Spang A."/>
            <person name="Saw J.H."/>
            <person name="Jorgensen S.L."/>
            <person name="Zaremba-Niedzwiedzka K."/>
            <person name="Martijn J."/>
            <person name="Lind A.E."/>
            <person name="van Eijk R."/>
            <person name="Schleper C."/>
            <person name="Guy L."/>
            <person name="Ettema T.J."/>
        </authorList>
    </citation>
    <scope>NUCLEOTIDE SEQUENCE</scope>
</reference>
<accession>A0A0F9MNV1</accession>
<gene>
    <name evidence="1" type="ORF">LCGC14_1068740</name>
</gene>
<dbReference type="EMBL" id="LAZR01004587">
    <property type="protein sequence ID" value="KKN07284.1"/>
    <property type="molecule type" value="Genomic_DNA"/>
</dbReference>
<sequence>MISVHTYYTSGMHELAKVFVESFCFTHEDDEVPLLITAMDITDEQCRELTDRYPFIGITVLPLPMEQWALLCGIKVAKLTRWRSEIEGDYVTTENKAWKLLTAGGDRVFEVRRMVNTLTHYQ</sequence>
<proteinExistence type="predicted"/>